<dbReference type="RefSeq" id="WP_186768906.1">
    <property type="nucleotide sequence ID" value="NZ_JACOMF010000002.1"/>
</dbReference>
<keyword evidence="2" id="KW-1185">Reference proteome</keyword>
<evidence type="ECO:0000313" key="2">
    <source>
        <dbReference type="Proteomes" id="UP000600101"/>
    </source>
</evidence>
<protein>
    <submittedName>
        <fullName evidence="1">Uncharacterized protein</fullName>
    </submittedName>
</protein>
<dbReference type="Pfam" id="PF25948">
    <property type="entry name" value="DUF7986"/>
    <property type="match status" value="1"/>
</dbReference>
<name>A0A9X0QVC6_9PROT</name>
<evidence type="ECO:0000313" key="1">
    <source>
        <dbReference type="EMBL" id="MBC4014130.1"/>
    </source>
</evidence>
<organism evidence="1 2">
    <name type="scientific">Siccirubricoccus deserti</name>
    <dbReference type="NCBI Taxonomy" id="2013562"/>
    <lineage>
        <taxon>Bacteria</taxon>
        <taxon>Pseudomonadati</taxon>
        <taxon>Pseudomonadota</taxon>
        <taxon>Alphaproteobacteria</taxon>
        <taxon>Acetobacterales</taxon>
        <taxon>Roseomonadaceae</taxon>
        <taxon>Siccirubricoccus</taxon>
    </lineage>
</organism>
<accession>A0A9X0QVC6</accession>
<proteinExistence type="predicted"/>
<dbReference type="InterPro" id="IPR058292">
    <property type="entry name" value="DUF7986"/>
</dbReference>
<sequence length="213" mass="23395">MAQGADEIREFYGRCAAARQRFQQMAVQATPRPKLEEQAKKLGLPVGEELAQLDEGELAYAFDLAIYTAPPGRSRAIDRVARQHASLKTEAVLVLNGLTHSWLSVFRVIGPHPEMGLVLEDALLGGEVWVVDEALEEFGQPETVFAARVARVWGFAIACGVVARLDETMLAGFRGVIAEGGLDPATLTEDPRFARAMWQRALGFHFGPERHLT</sequence>
<dbReference type="AlphaFoldDB" id="A0A9X0QVC6"/>
<gene>
    <name evidence="1" type="ORF">H7965_02240</name>
</gene>
<reference evidence="1" key="1">
    <citation type="submission" date="2020-08" db="EMBL/GenBank/DDBJ databases">
        <authorList>
            <person name="Hu Y."/>
            <person name="Nguyen S.V."/>
            <person name="Li F."/>
            <person name="Fanning S."/>
        </authorList>
    </citation>
    <scope>NUCLEOTIDE SEQUENCE</scope>
    <source>
        <strain evidence="1">SYSU D8009</strain>
    </source>
</reference>
<dbReference type="Proteomes" id="UP000600101">
    <property type="component" value="Unassembled WGS sequence"/>
</dbReference>
<dbReference type="EMBL" id="JACOMF010000002">
    <property type="protein sequence ID" value="MBC4014130.1"/>
    <property type="molecule type" value="Genomic_DNA"/>
</dbReference>
<comment type="caution">
    <text evidence="1">The sequence shown here is derived from an EMBL/GenBank/DDBJ whole genome shotgun (WGS) entry which is preliminary data.</text>
</comment>